<dbReference type="GO" id="GO:0030007">
    <property type="term" value="P:intracellular potassium ion homeostasis"/>
    <property type="evidence" value="ECO:0007669"/>
    <property type="project" value="TreeGrafter"/>
</dbReference>
<evidence type="ECO:0000256" key="15">
    <source>
        <dbReference type="ARBA" id="ARBA00023180"/>
    </source>
</evidence>
<feature type="transmembrane region" description="Helical" evidence="18">
    <location>
        <begin position="45"/>
        <end position="67"/>
    </location>
</feature>
<keyword evidence="7 18" id="KW-0812">Transmembrane</keyword>
<dbReference type="GO" id="GO:0001671">
    <property type="term" value="F:ATPase activator activity"/>
    <property type="evidence" value="ECO:0007669"/>
    <property type="project" value="TreeGrafter"/>
</dbReference>
<dbReference type="OrthoDB" id="5912413at2759"/>
<dbReference type="Pfam" id="PF00287">
    <property type="entry name" value="Na_K-ATPase"/>
    <property type="match status" value="1"/>
</dbReference>
<accession>A0A7R9Q1L4</accession>
<comment type="similarity">
    <text evidence="2">Belongs to the X(+)/potassium ATPases subunit beta family.</text>
</comment>
<evidence type="ECO:0000256" key="10">
    <source>
        <dbReference type="ARBA" id="ARBA00022989"/>
    </source>
</evidence>
<keyword evidence="5" id="KW-0633">Potassium transport</keyword>
<dbReference type="AlphaFoldDB" id="A0A7R9Q1L4"/>
<evidence type="ECO:0000256" key="13">
    <source>
        <dbReference type="ARBA" id="ARBA00023136"/>
    </source>
</evidence>
<dbReference type="PANTHER" id="PTHR11523:SF28">
    <property type="entry name" value="NA_K-ATPASE BETA SUBUNIT ISOFORM 4-RELATED"/>
    <property type="match status" value="1"/>
</dbReference>
<gene>
    <name evidence="19" type="ORF">OSB1V03_LOCUS9208</name>
</gene>
<keyword evidence="16" id="KW-0739">Sodium transport</keyword>
<evidence type="ECO:0000256" key="8">
    <source>
        <dbReference type="ARBA" id="ARBA00022958"/>
    </source>
</evidence>
<evidence type="ECO:0000256" key="12">
    <source>
        <dbReference type="ARBA" id="ARBA00023065"/>
    </source>
</evidence>
<sequence>MSEKETNFFKAEEKLSTTESIVQFLWNRRTREFCGRTGSSWLKILIFYIIFYLCLAAFWALMLLIFYQTIDQRVPKWQLGDSRIGSNPGLGFRPRPREENVESTLIWFKQGQNEHNWKHWSDNLVKFLEPYEKATDASADRGAHVEQCRDNDKTSNSEKFCFFDIKTIDNNCTKGQDFGYKRGDPCVLIKLNRIYNWQPEPYSRDDLASNAAIPDEVRNGYAKNSSKMVFITCEGENAADKENIGPIHYYPQNGIEFKYFPFTNQPGYLSPFVFIHFLKPTPGVLINIECKAWAKNIKHDRMDREGSVHFELLIDGF</sequence>
<dbReference type="EMBL" id="CAJPIZ010006097">
    <property type="protein sequence ID" value="CAG2109217.1"/>
    <property type="molecule type" value="Genomic_DNA"/>
</dbReference>
<dbReference type="GO" id="GO:0005890">
    <property type="term" value="C:sodium:potassium-exchanging ATPase complex"/>
    <property type="evidence" value="ECO:0007669"/>
    <property type="project" value="InterPro"/>
</dbReference>
<protein>
    <recommendedName>
        <fullName evidence="21">Sodium/potassium-transporting ATPase subunit beta-2</fullName>
    </recommendedName>
</protein>
<dbReference type="GO" id="GO:0006883">
    <property type="term" value="P:intracellular sodium ion homeostasis"/>
    <property type="evidence" value="ECO:0007669"/>
    <property type="project" value="TreeGrafter"/>
</dbReference>
<reference evidence="19" key="1">
    <citation type="submission" date="2020-11" db="EMBL/GenBank/DDBJ databases">
        <authorList>
            <person name="Tran Van P."/>
        </authorList>
    </citation>
    <scope>NUCLEOTIDE SEQUENCE</scope>
</reference>
<dbReference type="Proteomes" id="UP000759131">
    <property type="component" value="Unassembled WGS sequence"/>
</dbReference>
<comment type="subcellular location">
    <subcellularLocation>
        <location evidence="1">Cell membrane</location>
        <topology evidence="1">Single-pass type II membrane protein</topology>
    </subcellularLocation>
</comment>
<keyword evidence="6" id="KW-0740">Sodium/potassium transport</keyword>
<dbReference type="GO" id="GO:1990573">
    <property type="term" value="P:potassium ion import across plasma membrane"/>
    <property type="evidence" value="ECO:0007669"/>
    <property type="project" value="TreeGrafter"/>
</dbReference>
<evidence type="ECO:0000256" key="11">
    <source>
        <dbReference type="ARBA" id="ARBA00023053"/>
    </source>
</evidence>
<dbReference type="InterPro" id="IPR038702">
    <property type="entry name" value="Na/K_ATPase_sub_beta_sf"/>
</dbReference>
<dbReference type="PANTHER" id="PTHR11523">
    <property type="entry name" value="SODIUM/POTASSIUM-DEPENDENT ATPASE BETA SUBUNIT"/>
    <property type="match status" value="1"/>
</dbReference>
<name>A0A7R9Q1L4_9ACAR</name>
<evidence type="ECO:0000313" key="19">
    <source>
        <dbReference type="EMBL" id="CAD7628787.1"/>
    </source>
</evidence>
<keyword evidence="15" id="KW-0325">Glycoprotein</keyword>
<evidence type="ECO:0000256" key="17">
    <source>
        <dbReference type="ARBA" id="ARBA00025540"/>
    </source>
</evidence>
<dbReference type="NCBIfam" id="TIGR01107">
    <property type="entry name" value="Na_K_ATPase_bet"/>
    <property type="match status" value="1"/>
</dbReference>
<keyword evidence="8" id="KW-0630">Potassium</keyword>
<evidence type="ECO:0000256" key="7">
    <source>
        <dbReference type="ARBA" id="ARBA00022692"/>
    </source>
</evidence>
<dbReference type="FunFam" id="2.60.40.1660:FF:000004">
    <property type="entry name" value="sodium/potassium-transporting ATPase subunit beta-2"/>
    <property type="match status" value="1"/>
</dbReference>
<keyword evidence="4" id="KW-1003">Cell membrane</keyword>
<keyword evidence="14" id="KW-1015">Disulfide bond</keyword>
<evidence type="ECO:0008006" key="21">
    <source>
        <dbReference type="Google" id="ProtNLM"/>
    </source>
</evidence>
<dbReference type="EMBL" id="OC860672">
    <property type="protein sequence ID" value="CAD7628787.1"/>
    <property type="molecule type" value="Genomic_DNA"/>
</dbReference>
<keyword evidence="11" id="KW-0915">Sodium</keyword>
<keyword evidence="3" id="KW-0813">Transport</keyword>
<keyword evidence="10 18" id="KW-1133">Transmembrane helix</keyword>
<evidence type="ECO:0000256" key="5">
    <source>
        <dbReference type="ARBA" id="ARBA00022538"/>
    </source>
</evidence>
<keyword evidence="9" id="KW-0735">Signal-anchor</keyword>
<evidence type="ECO:0000256" key="4">
    <source>
        <dbReference type="ARBA" id="ARBA00022475"/>
    </source>
</evidence>
<proteinExistence type="inferred from homology"/>
<evidence type="ECO:0000256" key="14">
    <source>
        <dbReference type="ARBA" id="ARBA00023157"/>
    </source>
</evidence>
<dbReference type="GO" id="GO:0036376">
    <property type="term" value="P:sodium ion export across plasma membrane"/>
    <property type="evidence" value="ECO:0007669"/>
    <property type="project" value="TreeGrafter"/>
</dbReference>
<evidence type="ECO:0000256" key="1">
    <source>
        <dbReference type="ARBA" id="ARBA00004401"/>
    </source>
</evidence>
<evidence type="ECO:0000256" key="6">
    <source>
        <dbReference type="ARBA" id="ARBA00022607"/>
    </source>
</evidence>
<dbReference type="InterPro" id="IPR000402">
    <property type="entry name" value="Na/K_ATPase_sub_beta"/>
</dbReference>
<evidence type="ECO:0000313" key="20">
    <source>
        <dbReference type="Proteomes" id="UP000759131"/>
    </source>
</evidence>
<evidence type="ECO:0000256" key="2">
    <source>
        <dbReference type="ARBA" id="ARBA00005876"/>
    </source>
</evidence>
<evidence type="ECO:0000256" key="9">
    <source>
        <dbReference type="ARBA" id="ARBA00022968"/>
    </source>
</evidence>
<evidence type="ECO:0000256" key="18">
    <source>
        <dbReference type="SAM" id="Phobius"/>
    </source>
</evidence>
<dbReference type="Gene3D" id="2.60.40.1660">
    <property type="entry name" value="Na, k-atpase alpha subunit"/>
    <property type="match status" value="1"/>
</dbReference>
<evidence type="ECO:0000256" key="3">
    <source>
        <dbReference type="ARBA" id="ARBA00022448"/>
    </source>
</evidence>
<comment type="function">
    <text evidence="17">This is the non-catalytic component of the active enzyme, which catalyzes the hydrolysis of ATP coupled with the exchange of Na(+) and K(+) ions across the plasma membrane. The beta subunit regulates, through assembly of alpha/beta heterodimers, the number of sodium pumps transported to the plasma membrane.</text>
</comment>
<keyword evidence="20" id="KW-1185">Reference proteome</keyword>
<evidence type="ECO:0000256" key="16">
    <source>
        <dbReference type="ARBA" id="ARBA00023201"/>
    </source>
</evidence>
<keyword evidence="12" id="KW-0406">Ion transport</keyword>
<organism evidence="19">
    <name type="scientific">Medioppia subpectinata</name>
    <dbReference type="NCBI Taxonomy" id="1979941"/>
    <lineage>
        <taxon>Eukaryota</taxon>
        <taxon>Metazoa</taxon>
        <taxon>Ecdysozoa</taxon>
        <taxon>Arthropoda</taxon>
        <taxon>Chelicerata</taxon>
        <taxon>Arachnida</taxon>
        <taxon>Acari</taxon>
        <taxon>Acariformes</taxon>
        <taxon>Sarcoptiformes</taxon>
        <taxon>Oribatida</taxon>
        <taxon>Brachypylina</taxon>
        <taxon>Oppioidea</taxon>
        <taxon>Oppiidae</taxon>
        <taxon>Medioppia</taxon>
    </lineage>
</organism>
<keyword evidence="13 18" id="KW-0472">Membrane</keyword>